<feature type="chain" id="PRO_5002645877" evidence="4">
    <location>
        <begin position="26"/>
        <end position="262"/>
    </location>
</feature>
<dbReference type="AlphaFoldDB" id="A2SKG2"/>
<dbReference type="Proteomes" id="UP000000366">
    <property type="component" value="Chromosome"/>
</dbReference>
<evidence type="ECO:0000256" key="2">
    <source>
        <dbReference type="ARBA" id="ARBA00022729"/>
    </source>
</evidence>
<dbReference type="PRINTS" id="PR01805">
    <property type="entry name" value="VACJLIPOPROT"/>
</dbReference>
<dbReference type="InterPro" id="IPR007428">
    <property type="entry name" value="MlaA"/>
</dbReference>
<dbReference type="RefSeq" id="WP_011830674.1">
    <property type="nucleotide sequence ID" value="NC_008825.1"/>
</dbReference>
<keyword evidence="5" id="KW-0449">Lipoprotein</keyword>
<comment type="similarity">
    <text evidence="1">Belongs to the MlaA family.</text>
</comment>
<protein>
    <submittedName>
        <fullName evidence="5">Putative lipoprotein</fullName>
    </submittedName>
</protein>
<evidence type="ECO:0000313" key="6">
    <source>
        <dbReference type="Proteomes" id="UP000000366"/>
    </source>
</evidence>
<dbReference type="EMBL" id="CP000555">
    <property type="protein sequence ID" value="ABM96051.1"/>
    <property type="molecule type" value="Genomic_DNA"/>
</dbReference>
<dbReference type="STRING" id="420662.Mpe_A3098"/>
<dbReference type="Pfam" id="PF04333">
    <property type="entry name" value="MlaA"/>
    <property type="match status" value="1"/>
</dbReference>
<name>A2SKG2_METPP</name>
<evidence type="ECO:0000256" key="1">
    <source>
        <dbReference type="ARBA" id="ARBA00010634"/>
    </source>
</evidence>
<evidence type="ECO:0000313" key="5">
    <source>
        <dbReference type="EMBL" id="ABM96051.1"/>
    </source>
</evidence>
<dbReference type="GO" id="GO:0120010">
    <property type="term" value="P:intermembrane phospholipid transfer"/>
    <property type="evidence" value="ECO:0007669"/>
    <property type="project" value="TreeGrafter"/>
</dbReference>
<sequence>MKSGVCRSAILAVALALGLVGCATVEQPDPLEKLNRKTFAFNETVDQYLIAPPARVYREVVPSVARQGIDNFFNNLRDVWSAFNLILQGRFGDSANDVMRFGTNTVFGLVGFVDWASALGLAPHYEDFGQTLGVWGFDAGAYLVLPVLGPSSARDAVGLPVDLLASPDQVVESVRLRNALTGLRVINTRAGLLDATGLLDDIALDKYSFVRDAYLQRRRSLVEDGRRRDAGAVEEDYVPDEPATPASAPAEPASAPVPQARP</sequence>
<feature type="region of interest" description="Disordered" evidence="3">
    <location>
        <begin position="224"/>
        <end position="262"/>
    </location>
</feature>
<dbReference type="GO" id="GO:0016020">
    <property type="term" value="C:membrane"/>
    <property type="evidence" value="ECO:0007669"/>
    <property type="project" value="InterPro"/>
</dbReference>
<feature type="signal peptide" evidence="4">
    <location>
        <begin position="1"/>
        <end position="25"/>
    </location>
</feature>
<dbReference type="PANTHER" id="PTHR30035">
    <property type="entry name" value="LIPOPROTEIN VACJ-RELATED"/>
    <property type="match status" value="1"/>
</dbReference>
<proteinExistence type="inferred from homology"/>
<feature type="compositionally biased region" description="Low complexity" evidence="3">
    <location>
        <begin position="240"/>
        <end position="262"/>
    </location>
</feature>
<dbReference type="eggNOG" id="COG2853">
    <property type="taxonomic scope" value="Bacteria"/>
</dbReference>
<reference evidence="5 6" key="1">
    <citation type="journal article" date="2007" name="J. Bacteriol.">
        <title>Whole-genome analysis of the methyl tert-butyl ether-degrading beta-proteobacterium Methylibium petroleiphilum PM1.</title>
        <authorList>
            <person name="Kane S.R."/>
            <person name="Chakicherla A.Y."/>
            <person name="Chain P.S.G."/>
            <person name="Schmidt R."/>
            <person name="Shin M.W."/>
            <person name="Legler T.C."/>
            <person name="Scow K.M."/>
            <person name="Larimer F.W."/>
            <person name="Lucas S.M."/>
            <person name="Richardson P.M."/>
            <person name="Hristova K.R."/>
        </authorList>
    </citation>
    <scope>NUCLEOTIDE SEQUENCE [LARGE SCALE GENOMIC DNA]</scope>
    <source>
        <strain evidence="6">ATCC BAA-1232 / LMG 22953 / PM1</strain>
    </source>
</reference>
<accession>A2SKG2</accession>
<evidence type="ECO:0000256" key="4">
    <source>
        <dbReference type="SAM" id="SignalP"/>
    </source>
</evidence>
<organism evidence="5 6">
    <name type="scientific">Methylibium petroleiphilum (strain ATCC BAA-1232 / LMG 22953 / PM1)</name>
    <dbReference type="NCBI Taxonomy" id="420662"/>
    <lineage>
        <taxon>Bacteria</taxon>
        <taxon>Pseudomonadati</taxon>
        <taxon>Pseudomonadota</taxon>
        <taxon>Betaproteobacteria</taxon>
        <taxon>Burkholderiales</taxon>
        <taxon>Sphaerotilaceae</taxon>
        <taxon>Methylibium</taxon>
    </lineage>
</organism>
<keyword evidence="2 4" id="KW-0732">Signal</keyword>
<dbReference type="PANTHER" id="PTHR30035:SF3">
    <property type="entry name" value="INTERMEMBRANE PHOSPHOLIPID TRANSPORT SYSTEM LIPOPROTEIN MLAA"/>
    <property type="match status" value="1"/>
</dbReference>
<dbReference type="HOGENOM" id="CLU_059326_1_1_4"/>
<gene>
    <name evidence="5" type="ordered locus">Mpe_A3098</name>
</gene>
<keyword evidence="6" id="KW-1185">Reference proteome</keyword>
<dbReference type="KEGG" id="mpt:Mpe_A3098"/>
<evidence type="ECO:0000256" key="3">
    <source>
        <dbReference type="SAM" id="MobiDB-lite"/>
    </source>
</evidence>
<dbReference type="PROSITE" id="PS51257">
    <property type="entry name" value="PROKAR_LIPOPROTEIN"/>
    <property type="match status" value="1"/>
</dbReference>